<feature type="transmembrane region" description="Helical" evidence="1">
    <location>
        <begin position="90"/>
        <end position="110"/>
    </location>
</feature>
<feature type="transmembrane region" description="Helical" evidence="1">
    <location>
        <begin position="169"/>
        <end position="191"/>
    </location>
</feature>
<proteinExistence type="predicted"/>
<gene>
    <name evidence="2" type="ORF">D0C37_22605</name>
</gene>
<accession>A0A385DFF8</accession>
<reference evidence="2 3" key="1">
    <citation type="submission" date="2018-08" db="EMBL/GenBank/DDBJ databases">
        <authorList>
            <person name="Ferrada E.E."/>
            <person name="Latorre B.A."/>
        </authorList>
    </citation>
    <scope>NUCLEOTIDE SEQUENCE [LARGE SCALE GENOMIC DNA]</scope>
    <source>
        <strain evidence="2 3">VK-A60T</strain>
    </source>
</reference>
<feature type="transmembrane region" description="Helical" evidence="1">
    <location>
        <begin position="12"/>
        <end position="36"/>
    </location>
</feature>
<dbReference type="KEGG" id="sky:D0C37_22605"/>
<evidence type="ECO:0000313" key="2">
    <source>
        <dbReference type="EMBL" id="AXQ57118.1"/>
    </source>
</evidence>
<feature type="transmembrane region" description="Helical" evidence="1">
    <location>
        <begin position="131"/>
        <end position="157"/>
    </location>
</feature>
<name>A0A385DFF8_9ACTN</name>
<protein>
    <recommendedName>
        <fullName evidence="4">DUF2975 domain-containing protein</fullName>
    </recommendedName>
</protein>
<evidence type="ECO:0000313" key="3">
    <source>
        <dbReference type="Proteomes" id="UP000259636"/>
    </source>
</evidence>
<dbReference type="Proteomes" id="UP000259636">
    <property type="component" value="Chromosome"/>
</dbReference>
<organism evidence="2 3">
    <name type="scientific">Streptomyces koyangensis</name>
    <dbReference type="NCBI Taxonomy" id="188770"/>
    <lineage>
        <taxon>Bacteria</taxon>
        <taxon>Bacillati</taxon>
        <taxon>Actinomycetota</taxon>
        <taxon>Actinomycetes</taxon>
        <taxon>Kitasatosporales</taxon>
        <taxon>Streptomycetaceae</taxon>
        <taxon>Streptomyces</taxon>
        <taxon>Streptomyces aurantiacus group</taxon>
    </lineage>
</organism>
<keyword evidence="1" id="KW-1133">Transmembrane helix</keyword>
<dbReference type="EMBL" id="CP031742">
    <property type="protein sequence ID" value="AXQ57118.1"/>
    <property type="molecule type" value="Genomic_DNA"/>
</dbReference>
<keyword evidence="1" id="KW-0812">Transmembrane</keyword>
<evidence type="ECO:0008006" key="4">
    <source>
        <dbReference type="Google" id="ProtNLM"/>
    </source>
</evidence>
<evidence type="ECO:0000256" key="1">
    <source>
        <dbReference type="SAM" id="Phobius"/>
    </source>
</evidence>
<dbReference type="AlphaFoldDB" id="A0A385DFF8"/>
<sequence length="208" mass="22131">MSEDRKLLQPLTGIVSVTLRILLGTLVAGFLLSLFVDGVHWGRGDMCVTADWTGTSGSDFQPYETLPGAGVNYTPTFCPVEATGTNWQQFLGVMRTAPVTVLLIGGLYLLDRLLRLAAREGVHTSGTAARLRVLGWWLLLGSLVVETAASVAGGLLLGTLTDDEVADAAWAQLWSAPYLAVLTGLGLLTFARIVGASARMRDELDAVV</sequence>
<keyword evidence="1" id="KW-0472">Membrane</keyword>